<organism evidence="1 2">
    <name type="scientific">Paraburkholderia acidiphila</name>
    <dbReference type="NCBI Taxonomy" id="2571747"/>
    <lineage>
        <taxon>Bacteria</taxon>
        <taxon>Pseudomonadati</taxon>
        <taxon>Pseudomonadota</taxon>
        <taxon>Betaproteobacteria</taxon>
        <taxon>Burkholderiales</taxon>
        <taxon>Burkholderiaceae</taxon>
        <taxon>Paraburkholderia</taxon>
    </lineage>
</organism>
<dbReference type="AlphaFoldDB" id="A0A7Z2G7Q4"/>
<evidence type="ECO:0000313" key="1">
    <source>
        <dbReference type="EMBL" id="QGZ56763.1"/>
    </source>
</evidence>
<gene>
    <name evidence="1" type="ORF">FAZ97_17525</name>
</gene>
<protein>
    <submittedName>
        <fullName evidence="1">Uncharacterized protein</fullName>
    </submittedName>
</protein>
<dbReference type="KEGG" id="pacp:FAZ97_17525"/>
<dbReference type="RefSeq" id="WP_158759717.1">
    <property type="nucleotide sequence ID" value="NZ_CP046910.1"/>
</dbReference>
<evidence type="ECO:0000313" key="2">
    <source>
        <dbReference type="Proteomes" id="UP000434209"/>
    </source>
</evidence>
<reference evidence="1 2" key="1">
    <citation type="submission" date="2019-12" db="EMBL/GenBank/DDBJ databases">
        <title>Paraburkholderia acidiphila 7Q-K02 sp. nov and Paraburkholderia acidisoli DHF22 sp. nov., two strains isolated from forest soil.</title>
        <authorList>
            <person name="Gao Z."/>
            <person name="Qiu L."/>
        </authorList>
    </citation>
    <scope>NUCLEOTIDE SEQUENCE [LARGE SCALE GENOMIC DNA]</scope>
    <source>
        <strain evidence="1 2">7Q-K02</strain>
    </source>
</reference>
<name>A0A7Z2G7Q4_9BURK</name>
<dbReference type="EMBL" id="CP046910">
    <property type="protein sequence ID" value="QGZ56763.1"/>
    <property type="molecule type" value="Genomic_DNA"/>
</dbReference>
<accession>A0A7Z2G7Q4</accession>
<dbReference type="Proteomes" id="UP000434209">
    <property type="component" value="Chromosome 2"/>
</dbReference>
<sequence length="58" mass="6026">MFYGIVVNETGFILSAYAGVAPLPEGYTAITEDLYLQIVPCASYVNGAIVPPSTGSIA</sequence>
<keyword evidence="2" id="KW-1185">Reference proteome</keyword>
<proteinExistence type="predicted"/>